<gene>
    <name evidence="1" type="ORF">PHLCEN_2v7155</name>
</gene>
<evidence type="ECO:0000313" key="2">
    <source>
        <dbReference type="Proteomes" id="UP000186601"/>
    </source>
</evidence>
<organism evidence="1 2">
    <name type="scientific">Hermanssonia centrifuga</name>
    <dbReference type="NCBI Taxonomy" id="98765"/>
    <lineage>
        <taxon>Eukaryota</taxon>
        <taxon>Fungi</taxon>
        <taxon>Dikarya</taxon>
        <taxon>Basidiomycota</taxon>
        <taxon>Agaricomycotina</taxon>
        <taxon>Agaricomycetes</taxon>
        <taxon>Polyporales</taxon>
        <taxon>Meruliaceae</taxon>
        <taxon>Hermanssonia</taxon>
    </lineage>
</organism>
<name>A0A2R6NXK4_9APHY</name>
<dbReference type="Proteomes" id="UP000186601">
    <property type="component" value="Unassembled WGS sequence"/>
</dbReference>
<evidence type="ECO:0000313" key="1">
    <source>
        <dbReference type="EMBL" id="PSR79184.1"/>
    </source>
</evidence>
<protein>
    <submittedName>
        <fullName evidence="1">Uncharacterized protein</fullName>
    </submittedName>
</protein>
<dbReference type="AlphaFoldDB" id="A0A2R6NXK4"/>
<accession>A0A2R6NXK4</accession>
<proteinExistence type="predicted"/>
<sequence>MFEALRVSKLKGSELLPQDLLIVRKQLEAEYGGTLIAPIPPVIPTSDEMMFVMRGLMDPLSRRNVGRTTT</sequence>
<dbReference type="EMBL" id="MLYV02000707">
    <property type="protein sequence ID" value="PSR79184.1"/>
    <property type="molecule type" value="Genomic_DNA"/>
</dbReference>
<keyword evidence="2" id="KW-1185">Reference proteome</keyword>
<comment type="caution">
    <text evidence="1">The sequence shown here is derived from an EMBL/GenBank/DDBJ whole genome shotgun (WGS) entry which is preliminary data.</text>
</comment>
<reference evidence="1 2" key="1">
    <citation type="submission" date="2018-02" db="EMBL/GenBank/DDBJ databases">
        <title>Genome sequence of the basidiomycete white-rot fungus Phlebia centrifuga.</title>
        <authorList>
            <person name="Granchi Z."/>
            <person name="Peng M."/>
            <person name="de Vries R.P."/>
            <person name="Hilden K."/>
            <person name="Makela M.R."/>
            <person name="Grigoriev I."/>
            <person name="Riley R."/>
        </authorList>
    </citation>
    <scope>NUCLEOTIDE SEQUENCE [LARGE SCALE GENOMIC DNA]</scope>
    <source>
        <strain evidence="1 2">FBCC195</strain>
    </source>
</reference>